<name>A0A0R1WLH5_9LACO</name>
<evidence type="ECO:0000256" key="1">
    <source>
        <dbReference type="SAM" id="Phobius"/>
    </source>
</evidence>
<evidence type="ECO:0000313" key="2">
    <source>
        <dbReference type="EMBL" id="KRM18529.1"/>
    </source>
</evidence>
<keyword evidence="1" id="KW-0472">Membrane</keyword>
<accession>A0A0R1WLH5</accession>
<organism evidence="2 3">
    <name type="scientific">Companilactobacillus nantensis DSM 16982</name>
    <dbReference type="NCBI Taxonomy" id="1423774"/>
    <lineage>
        <taxon>Bacteria</taxon>
        <taxon>Bacillati</taxon>
        <taxon>Bacillota</taxon>
        <taxon>Bacilli</taxon>
        <taxon>Lactobacillales</taxon>
        <taxon>Lactobacillaceae</taxon>
        <taxon>Companilactobacillus</taxon>
    </lineage>
</organism>
<reference evidence="2 3" key="1">
    <citation type="journal article" date="2015" name="Genome Announc.">
        <title>Expanding the biotechnology potential of lactobacilli through comparative genomics of 213 strains and associated genera.</title>
        <authorList>
            <person name="Sun Z."/>
            <person name="Harris H.M."/>
            <person name="McCann A."/>
            <person name="Guo C."/>
            <person name="Argimon S."/>
            <person name="Zhang W."/>
            <person name="Yang X."/>
            <person name="Jeffery I.B."/>
            <person name="Cooney J.C."/>
            <person name="Kagawa T.F."/>
            <person name="Liu W."/>
            <person name="Song Y."/>
            <person name="Salvetti E."/>
            <person name="Wrobel A."/>
            <person name="Rasinkangas P."/>
            <person name="Parkhill J."/>
            <person name="Rea M.C."/>
            <person name="O'Sullivan O."/>
            <person name="Ritari J."/>
            <person name="Douillard F.P."/>
            <person name="Paul Ross R."/>
            <person name="Yang R."/>
            <person name="Briner A.E."/>
            <person name="Felis G.E."/>
            <person name="de Vos W.M."/>
            <person name="Barrangou R."/>
            <person name="Klaenhammer T.R."/>
            <person name="Caufield P.W."/>
            <person name="Cui Y."/>
            <person name="Zhang H."/>
            <person name="O'Toole P.W."/>
        </authorList>
    </citation>
    <scope>NUCLEOTIDE SEQUENCE [LARGE SCALE GENOMIC DNA]</scope>
    <source>
        <strain evidence="2 3">DSM 16982</strain>
    </source>
</reference>
<dbReference type="RefSeq" id="WP_057890721.1">
    <property type="nucleotide sequence ID" value="NZ_AZFV01000001.1"/>
</dbReference>
<gene>
    <name evidence="2" type="ORF">FD31_GL000009</name>
</gene>
<dbReference type="AlphaFoldDB" id="A0A0R1WLH5"/>
<comment type="caution">
    <text evidence="2">The sequence shown here is derived from an EMBL/GenBank/DDBJ whole genome shotgun (WGS) entry which is preliminary data.</text>
</comment>
<feature type="transmembrane region" description="Helical" evidence="1">
    <location>
        <begin position="12"/>
        <end position="37"/>
    </location>
</feature>
<feature type="transmembrane region" description="Helical" evidence="1">
    <location>
        <begin position="49"/>
        <end position="82"/>
    </location>
</feature>
<proteinExistence type="predicted"/>
<sequence length="87" mass="9833">MTGKTAKHINRNSLLSGIAHIFFEIIFYIGMFISMFFNYQIVASIRKLILILAIISLFMGFGSLLLTIWIGILIWSAVLLLISLVKV</sequence>
<keyword evidence="1" id="KW-0812">Transmembrane</keyword>
<evidence type="ECO:0000313" key="3">
    <source>
        <dbReference type="Proteomes" id="UP000051302"/>
    </source>
</evidence>
<keyword evidence="3" id="KW-1185">Reference proteome</keyword>
<keyword evidence="1" id="KW-1133">Transmembrane helix</keyword>
<dbReference type="Proteomes" id="UP000051302">
    <property type="component" value="Unassembled WGS sequence"/>
</dbReference>
<dbReference type="STRING" id="1423774.FD31_GL000009"/>
<protein>
    <submittedName>
        <fullName evidence="2">Uncharacterized protein</fullName>
    </submittedName>
</protein>
<dbReference type="PATRIC" id="fig|1423774.3.peg.9"/>
<dbReference type="EMBL" id="AZFV01000001">
    <property type="protein sequence ID" value="KRM18529.1"/>
    <property type="molecule type" value="Genomic_DNA"/>
</dbReference>